<dbReference type="AlphaFoldDB" id="A0AA39GUU2"/>
<proteinExistence type="predicted"/>
<reference evidence="1" key="1">
    <citation type="submission" date="2023-06" db="EMBL/GenBank/DDBJ databases">
        <title>Genomic analysis of the entomopathogenic nematode Steinernema hermaphroditum.</title>
        <authorList>
            <person name="Schwarz E.M."/>
            <person name="Heppert J.K."/>
            <person name="Baniya A."/>
            <person name="Schwartz H.T."/>
            <person name="Tan C.-H."/>
            <person name="Antoshechkin I."/>
            <person name="Sternberg P.W."/>
            <person name="Goodrich-Blair H."/>
            <person name="Dillman A.R."/>
        </authorList>
    </citation>
    <scope>NUCLEOTIDE SEQUENCE</scope>
    <source>
        <strain evidence="1">PS9179</strain>
        <tissue evidence="1">Whole animal</tissue>
    </source>
</reference>
<protein>
    <submittedName>
        <fullName evidence="1">Uncharacterized protein</fullName>
    </submittedName>
</protein>
<gene>
    <name evidence="1" type="ORF">QR680_000497</name>
</gene>
<sequence length="201" mass="22096">MNIRETLRRGAGNLQVEIILASEGSSSLIAAPLPYKRHEFSGYSHSSCSTIHSLPKAAVPRAIPHTRKAMKVTKPLRPNKTVMKLCALLVGVLAVCASLAFEHEDVLRDTFNLYLTPDGCQAEVMRPFIEDPCGPFGTNRTLSKPPYLLGNVETPDDAVFTLCCLMQVCIPELISGMLCQSTPPPEFAHRRLQVCYGCRPN</sequence>
<dbReference type="Proteomes" id="UP001175271">
    <property type="component" value="Unassembled WGS sequence"/>
</dbReference>
<comment type="caution">
    <text evidence="1">The sequence shown here is derived from an EMBL/GenBank/DDBJ whole genome shotgun (WGS) entry which is preliminary data.</text>
</comment>
<name>A0AA39GUU2_9BILA</name>
<evidence type="ECO:0000313" key="1">
    <source>
        <dbReference type="EMBL" id="KAK0393970.1"/>
    </source>
</evidence>
<keyword evidence="2" id="KW-1185">Reference proteome</keyword>
<accession>A0AA39GUU2</accession>
<evidence type="ECO:0000313" key="2">
    <source>
        <dbReference type="Proteomes" id="UP001175271"/>
    </source>
</evidence>
<dbReference type="EMBL" id="JAUCMV010000005">
    <property type="protein sequence ID" value="KAK0393970.1"/>
    <property type="molecule type" value="Genomic_DNA"/>
</dbReference>
<organism evidence="1 2">
    <name type="scientific">Steinernema hermaphroditum</name>
    <dbReference type="NCBI Taxonomy" id="289476"/>
    <lineage>
        <taxon>Eukaryota</taxon>
        <taxon>Metazoa</taxon>
        <taxon>Ecdysozoa</taxon>
        <taxon>Nematoda</taxon>
        <taxon>Chromadorea</taxon>
        <taxon>Rhabditida</taxon>
        <taxon>Tylenchina</taxon>
        <taxon>Panagrolaimomorpha</taxon>
        <taxon>Strongyloidoidea</taxon>
        <taxon>Steinernematidae</taxon>
        <taxon>Steinernema</taxon>
    </lineage>
</organism>